<proteinExistence type="predicted"/>
<dbReference type="GeneID" id="54574763"/>
<evidence type="ECO:0000313" key="2">
    <source>
        <dbReference type="Proteomes" id="UP000800094"/>
    </source>
</evidence>
<dbReference type="EMBL" id="ML987193">
    <property type="protein sequence ID" value="KAF2251040.1"/>
    <property type="molecule type" value="Genomic_DNA"/>
</dbReference>
<gene>
    <name evidence="1" type="ORF">BU26DRAFT_275127</name>
</gene>
<dbReference type="RefSeq" id="XP_033686044.1">
    <property type="nucleotide sequence ID" value="XM_033821433.1"/>
</dbReference>
<dbReference type="AlphaFoldDB" id="A0A6A6INA4"/>
<protein>
    <submittedName>
        <fullName evidence="1">Uncharacterized protein</fullName>
    </submittedName>
</protein>
<dbReference type="Proteomes" id="UP000800094">
    <property type="component" value="Unassembled WGS sequence"/>
</dbReference>
<evidence type="ECO:0000313" key="1">
    <source>
        <dbReference type="EMBL" id="KAF2251040.1"/>
    </source>
</evidence>
<accession>A0A6A6INA4</accession>
<reference evidence="1" key="1">
    <citation type="journal article" date="2020" name="Stud. Mycol.">
        <title>101 Dothideomycetes genomes: a test case for predicting lifestyles and emergence of pathogens.</title>
        <authorList>
            <person name="Haridas S."/>
            <person name="Albert R."/>
            <person name="Binder M."/>
            <person name="Bloem J."/>
            <person name="Labutti K."/>
            <person name="Salamov A."/>
            <person name="Andreopoulos B."/>
            <person name="Baker S."/>
            <person name="Barry K."/>
            <person name="Bills G."/>
            <person name="Bluhm B."/>
            <person name="Cannon C."/>
            <person name="Castanera R."/>
            <person name="Culley D."/>
            <person name="Daum C."/>
            <person name="Ezra D."/>
            <person name="Gonzalez J."/>
            <person name="Henrissat B."/>
            <person name="Kuo A."/>
            <person name="Liang C."/>
            <person name="Lipzen A."/>
            <person name="Lutzoni F."/>
            <person name="Magnuson J."/>
            <person name="Mondo S."/>
            <person name="Nolan M."/>
            <person name="Ohm R."/>
            <person name="Pangilinan J."/>
            <person name="Park H.-J."/>
            <person name="Ramirez L."/>
            <person name="Alfaro M."/>
            <person name="Sun H."/>
            <person name="Tritt A."/>
            <person name="Yoshinaga Y."/>
            <person name="Zwiers L.-H."/>
            <person name="Turgeon B."/>
            <person name="Goodwin S."/>
            <person name="Spatafora J."/>
            <person name="Crous P."/>
            <person name="Grigoriev I."/>
        </authorList>
    </citation>
    <scope>NUCLEOTIDE SEQUENCE</scope>
    <source>
        <strain evidence="1">CBS 122368</strain>
    </source>
</reference>
<sequence>MHPAILLGNCCFQLRFGRGSLAAGGRLSSSTGTCLEVVGQAPAQDNADSFPALSVPLGAGHGAEGHVTACTLKRCRVRGGCVLGTTRHRQARSSLSLRVTKPQRVLGVVKTEAGP</sequence>
<organism evidence="1 2">
    <name type="scientific">Trematosphaeria pertusa</name>
    <dbReference type="NCBI Taxonomy" id="390896"/>
    <lineage>
        <taxon>Eukaryota</taxon>
        <taxon>Fungi</taxon>
        <taxon>Dikarya</taxon>
        <taxon>Ascomycota</taxon>
        <taxon>Pezizomycotina</taxon>
        <taxon>Dothideomycetes</taxon>
        <taxon>Pleosporomycetidae</taxon>
        <taxon>Pleosporales</taxon>
        <taxon>Massarineae</taxon>
        <taxon>Trematosphaeriaceae</taxon>
        <taxon>Trematosphaeria</taxon>
    </lineage>
</organism>
<name>A0A6A6INA4_9PLEO</name>
<keyword evidence="2" id="KW-1185">Reference proteome</keyword>